<sequence length="61" mass="6658">MPLNICQPKCRRDGYGGVGSGLVHDCDLSADLSPYTIIGAFFPPSRGFVPPLTFFFPPQKK</sequence>
<name>Q8L767_ARATH</name>
<protein>
    <submittedName>
        <fullName evidence="1">Uncharacterized protein</fullName>
    </submittedName>
</protein>
<reference evidence="2" key="2">
    <citation type="submission" date="2002-09" db="EMBL/GenBank/DDBJ databases">
        <authorList>
            <person name="Nguyen M."/>
            <person name="Karlin-Neumann G."/>
            <person name="Southwick A."/>
            <person name="Tripp M."/>
            <person name="Miranda M."/>
            <person name="Palm C.J."/>
            <person name="Bowser L."/>
            <person name="Jones T."/>
            <person name="Banh J."/>
            <person name="Carninci P."/>
            <person name="Chen H."/>
            <person name="Cheuk R."/>
            <person name="Chung M.K."/>
            <person name="Hayashizaki Y."/>
            <person name="Ishida J."/>
            <person name="Kamiya A."/>
            <person name="Kawai J."/>
            <person name="Kim C."/>
            <person name="Lin J."/>
            <person name="Liu S.X."/>
            <person name="Narusaka M."/>
            <person name="Pham P.K."/>
            <person name="Sakano H."/>
            <person name="Sakurai T."/>
            <person name="Satou M."/>
            <person name="Seki M."/>
            <person name="Shinn P."/>
            <person name="Yamada K."/>
            <person name="Shinozaki K."/>
            <person name="Ecker J."/>
            <person name="Theologis A."/>
            <person name="Davis R.W."/>
        </authorList>
    </citation>
    <scope>NUCLEOTIDE SEQUENCE</scope>
</reference>
<evidence type="ECO:0000313" key="2">
    <source>
        <dbReference type="EMBL" id="AAN15553.1"/>
    </source>
</evidence>
<accession>Q8L767</accession>
<dbReference type="EMBL" id="BT000234">
    <property type="protein sequence ID" value="AAN15553.1"/>
    <property type="molecule type" value="mRNA"/>
</dbReference>
<dbReference type="AlphaFoldDB" id="Q8L767"/>
<proteinExistence type="evidence at transcript level"/>
<reference evidence="1" key="1">
    <citation type="submission" date="2002-07" db="EMBL/GenBank/DDBJ databases">
        <authorList>
            <person name="Southwick A."/>
            <person name="Nguyen M."/>
            <person name="Tripp M."/>
            <person name="Palm C.J."/>
            <person name="Jones T."/>
            <person name="Wu T."/>
            <person name="Carninci P."/>
            <person name="Chen H."/>
            <person name="Cheuk R."/>
            <person name="Chan M.M."/>
            <person name="Chang C.H."/>
            <person name="Dale J.M."/>
            <person name="Deng J.M."/>
            <person name="Hayashizaki Y."/>
            <person name="Hsuan V.W."/>
            <person name="Lee J.M."/>
            <person name="Ishida J."/>
            <person name="Kamiya A."/>
            <person name="Kawai J."/>
            <person name="Kim C.J."/>
            <person name="Narusaka M."/>
            <person name="Quach H.L."/>
            <person name="Sakurai T."/>
            <person name="Satou M."/>
            <person name="Seki M."/>
            <person name="Shinn P."/>
            <person name="Tang C.C."/>
            <person name="Toroumi M."/>
            <person name="Wallender E.K."/>
            <person name="Wong C."/>
            <person name="Wu H.C."/>
            <person name="Yamada K."/>
            <person name="Yu G."/>
            <person name="Yuan S."/>
            <person name="Shinozaki K."/>
            <person name="Ecker J."/>
            <person name="Theologis A."/>
            <person name="Davis R.W."/>
        </authorList>
    </citation>
    <scope>NUCLEOTIDE SEQUENCE</scope>
</reference>
<organism evidence="1">
    <name type="scientific">Arabidopsis thaliana</name>
    <name type="common">Mouse-ear cress</name>
    <dbReference type="NCBI Taxonomy" id="3702"/>
    <lineage>
        <taxon>Eukaryota</taxon>
        <taxon>Viridiplantae</taxon>
        <taxon>Streptophyta</taxon>
        <taxon>Embryophyta</taxon>
        <taxon>Tracheophyta</taxon>
        <taxon>Spermatophyta</taxon>
        <taxon>Magnoliopsida</taxon>
        <taxon>eudicotyledons</taxon>
        <taxon>Gunneridae</taxon>
        <taxon>Pentapetalae</taxon>
        <taxon>rosids</taxon>
        <taxon>malvids</taxon>
        <taxon>Brassicales</taxon>
        <taxon>Brassicaceae</taxon>
        <taxon>Camelineae</taxon>
        <taxon>Arabidopsis</taxon>
    </lineage>
</organism>
<evidence type="ECO:0000313" key="1">
    <source>
        <dbReference type="EMBL" id="AAM97111.1"/>
    </source>
</evidence>
<dbReference type="EMBL" id="AY136446">
    <property type="protein sequence ID" value="AAM97111.1"/>
    <property type="molecule type" value="mRNA"/>
</dbReference>